<evidence type="ECO:0000313" key="2">
    <source>
        <dbReference type="Proteomes" id="UP000501830"/>
    </source>
</evidence>
<dbReference type="InterPro" id="IPR002629">
    <property type="entry name" value="Met_Synth_C/arc"/>
</dbReference>
<dbReference type="Proteomes" id="UP000501830">
    <property type="component" value="Chromosome"/>
</dbReference>
<dbReference type="PANTHER" id="PTHR43844">
    <property type="entry name" value="METHIONINE SYNTHASE"/>
    <property type="match status" value="1"/>
</dbReference>
<reference evidence="1 2" key="1">
    <citation type="journal article" date="2017" name="Int. J. Syst. Evol. Microbiol.">
        <title>Jeotgalibaca porci sp. nov. and Jeotgalibaca arthritidis sp. nov., isolated from pigs, and emended description of the genus Jeotgalibaca.</title>
        <authorList>
            <person name="Zamora L."/>
            <person name="Perez-Sancho M."/>
            <person name="Dominguez L."/>
            <person name="Fernandez-Garayzabal J.F."/>
            <person name="Vela A.I."/>
        </authorList>
    </citation>
    <scope>NUCLEOTIDE SEQUENCE [LARGE SCALE GENOMIC DNA]</scope>
    <source>
        <strain evidence="1 2">CCUG 69148</strain>
    </source>
</reference>
<dbReference type="GO" id="GO:0008270">
    <property type="term" value="F:zinc ion binding"/>
    <property type="evidence" value="ECO:0007669"/>
    <property type="project" value="InterPro"/>
</dbReference>
<dbReference type="SUPFAM" id="SSF51726">
    <property type="entry name" value="UROD/MetE-like"/>
    <property type="match status" value="1"/>
</dbReference>
<dbReference type="GO" id="GO:0009086">
    <property type="term" value="P:methionine biosynthetic process"/>
    <property type="evidence" value="ECO:0007669"/>
    <property type="project" value="InterPro"/>
</dbReference>
<dbReference type="CDD" id="cd03311">
    <property type="entry name" value="CIMS_C_terminal_like"/>
    <property type="match status" value="1"/>
</dbReference>
<gene>
    <name evidence="1" type="ORF">G7058_07700</name>
</gene>
<keyword evidence="1" id="KW-0808">Transferase</keyword>
<name>A0A6G7WI91_9LACT</name>
<proteinExistence type="predicted"/>
<dbReference type="Gene3D" id="3.20.20.210">
    <property type="match status" value="1"/>
</dbReference>
<sequence>MTSKRFLTVGSFLRPADLLEYKEKIEHRDDITYPFYEDFKGYRETEEQAVNQIVAEQIEAGLPEITDGEFSRSLWHLDFFWGFEGVRRFIADHGYFFQEEAHSHTTDYNFETRKDIGIEITAPLTSKKHPFIAHYVRTRELTPDNVEVKLTIPSPGHLYGELTGRPESFSNVYATPAELAEGMKVAYTQFFEQFAAVGGKTIQLDDCVWSLFAKDNPTGFHNNPAMTEEEIEGIALSFINLNNAAIDAAHAVGLTVYTHNCRGNYASRNAMAGSYGEVAKFFLERQNYDRFYLEWDDSRAGGLDALKVFENKPNTEVVLGFLSSKTTTLADEKEVLAQLEEATQYVDKDKLFLSHQCGFASCDCGNELSSEQQWAKIKQGQAIALAFWGE</sequence>
<dbReference type="GO" id="GO:0032259">
    <property type="term" value="P:methylation"/>
    <property type="evidence" value="ECO:0007669"/>
    <property type="project" value="UniProtKB-KW"/>
</dbReference>
<organism evidence="1 2">
    <name type="scientific">Jeotgalibaca porci</name>
    <dbReference type="NCBI Taxonomy" id="1868793"/>
    <lineage>
        <taxon>Bacteria</taxon>
        <taxon>Bacillati</taxon>
        <taxon>Bacillota</taxon>
        <taxon>Bacilli</taxon>
        <taxon>Lactobacillales</taxon>
        <taxon>Carnobacteriaceae</taxon>
        <taxon>Jeotgalibaca</taxon>
    </lineage>
</organism>
<dbReference type="InterPro" id="IPR038071">
    <property type="entry name" value="UROD/MetE-like_sf"/>
</dbReference>
<keyword evidence="2" id="KW-1185">Reference proteome</keyword>
<accession>A0A6G7WI91</accession>
<dbReference type="EMBL" id="CP049889">
    <property type="protein sequence ID" value="QIK51918.1"/>
    <property type="molecule type" value="Genomic_DNA"/>
</dbReference>
<evidence type="ECO:0000313" key="1">
    <source>
        <dbReference type="EMBL" id="QIK51918.1"/>
    </source>
</evidence>
<dbReference type="PANTHER" id="PTHR43844:SF1">
    <property type="entry name" value="METHIONINE SYNTHASE"/>
    <property type="match status" value="1"/>
</dbReference>
<keyword evidence="1" id="KW-0489">Methyltransferase</keyword>
<dbReference type="AlphaFoldDB" id="A0A6G7WI91"/>
<protein>
    <submittedName>
        <fullName evidence="1">5-methyltetrahydropteroyltriglutamate--homocysteine methyltransferase</fullName>
    </submittedName>
</protein>
<dbReference type="RefSeq" id="WP_166062979.1">
    <property type="nucleotide sequence ID" value="NZ_CP049889.1"/>
</dbReference>
<dbReference type="GO" id="GO:0003871">
    <property type="term" value="F:5-methyltetrahydropteroyltriglutamate-homocysteine S-methyltransferase activity"/>
    <property type="evidence" value="ECO:0007669"/>
    <property type="project" value="InterPro"/>
</dbReference>
<dbReference type="KEGG" id="jpo:G7058_07700"/>
<dbReference type="GeneID" id="94553164"/>